<name>A0A7K4NUA0_9ARCH</name>
<dbReference type="AlphaFoldDB" id="A0A7K4NUA0"/>
<proteinExistence type="predicted"/>
<comment type="caution">
    <text evidence="1">The sequence shown here is derived from an EMBL/GenBank/DDBJ whole genome shotgun (WGS) entry which is preliminary data.</text>
</comment>
<dbReference type="Proteomes" id="UP000534207">
    <property type="component" value="Unassembled WGS sequence"/>
</dbReference>
<evidence type="ECO:0000313" key="2">
    <source>
        <dbReference type="Proteomes" id="UP000534207"/>
    </source>
</evidence>
<protein>
    <submittedName>
        <fullName evidence="1">Uncharacterized protein</fullName>
    </submittedName>
</protein>
<evidence type="ECO:0000313" key="1">
    <source>
        <dbReference type="EMBL" id="NWK05920.1"/>
    </source>
</evidence>
<organism evidence="1 2">
    <name type="scientific">Marine Group I thaumarchaeote</name>
    <dbReference type="NCBI Taxonomy" id="2511932"/>
    <lineage>
        <taxon>Archaea</taxon>
        <taxon>Nitrososphaerota</taxon>
        <taxon>Marine Group I</taxon>
    </lineage>
</organism>
<dbReference type="EMBL" id="JACASW010000002">
    <property type="protein sequence ID" value="NWK05920.1"/>
    <property type="molecule type" value="Genomic_DNA"/>
</dbReference>
<accession>A0A7K4NUA0</accession>
<sequence length="112" mass="13124">MPDNSPITTSIRKVIFENFNDDDLRFNNDQIFEILKQNEMVDPSMTIDSMEVYFKELCDAEILRNIAQNFTTQWFKLFEPIEKIQCGSCKKESYITQSENRTCQNSSCDSTI</sequence>
<reference evidence="1 2" key="1">
    <citation type="journal article" date="2019" name="Environ. Microbiol.">
        <title>Genomics insights into ecotype formation of ammonia-oxidizing archaea in the deep ocean.</title>
        <authorList>
            <person name="Wang Y."/>
            <person name="Huang J.M."/>
            <person name="Cui G.J."/>
            <person name="Nunoura T."/>
            <person name="Takaki Y."/>
            <person name="Li W.L."/>
            <person name="Li J."/>
            <person name="Gao Z.M."/>
            <person name="Takai K."/>
            <person name="Zhang A.Q."/>
            <person name="Stepanauskas R."/>
        </authorList>
    </citation>
    <scope>NUCLEOTIDE SEQUENCE [LARGE SCALE GENOMIC DNA]</scope>
    <source>
        <strain evidence="1 2">G13</strain>
    </source>
</reference>
<gene>
    <name evidence="1" type="ORF">HX827_01070</name>
</gene>